<organism evidence="5 6">
    <name type="scientific">Adineta steineri</name>
    <dbReference type="NCBI Taxonomy" id="433720"/>
    <lineage>
        <taxon>Eukaryota</taxon>
        <taxon>Metazoa</taxon>
        <taxon>Spiralia</taxon>
        <taxon>Gnathifera</taxon>
        <taxon>Rotifera</taxon>
        <taxon>Eurotatoria</taxon>
        <taxon>Bdelloidea</taxon>
        <taxon>Adinetida</taxon>
        <taxon>Adinetidae</taxon>
        <taxon>Adineta</taxon>
    </lineage>
</organism>
<dbReference type="Gene3D" id="2.30.30.100">
    <property type="match status" value="1"/>
</dbReference>
<keyword evidence="3" id="KW-0812">Transmembrane</keyword>
<evidence type="ECO:0000313" key="6">
    <source>
        <dbReference type="Proteomes" id="UP000663868"/>
    </source>
</evidence>
<evidence type="ECO:0000256" key="2">
    <source>
        <dbReference type="ARBA" id="ARBA00022837"/>
    </source>
</evidence>
<dbReference type="Proteomes" id="UP000663868">
    <property type="component" value="Unassembled WGS sequence"/>
</dbReference>
<evidence type="ECO:0000256" key="1">
    <source>
        <dbReference type="ARBA" id="ARBA00022729"/>
    </source>
</evidence>
<keyword evidence="1" id="KW-0732">Signal</keyword>
<dbReference type="GO" id="GO:0005509">
    <property type="term" value="F:calcium ion binding"/>
    <property type="evidence" value="ECO:0007669"/>
    <property type="project" value="InterPro"/>
</dbReference>
<accession>A0A818JK53</accession>
<keyword evidence="2" id="KW-0106">Calcium</keyword>
<dbReference type="PANTHER" id="PTHR46580:SF4">
    <property type="entry name" value="ATP_GTP-BINDING PROTEIN"/>
    <property type="match status" value="1"/>
</dbReference>
<feature type="domain" description="EF-hand" evidence="4">
    <location>
        <begin position="14"/>
        <end position="48"/>
    </location>
</feature>
<feature type="transmembrane region" description="Helical" evidence="3">
    <location>
        <begin position="201"/>
        <end position="224"/>
    </location>
</feature>
<dbReference type="SMART" id="SM00054">
    <property type="entry name" value="EFh"/>
    <property type="match status" value="4"/>
</dbReference>
<name>A0A818JK53_9BILA</name>
<reference evidence="5" key="1">
    <citation type="submission" date="2021-02" db="EMBL/GenBank/DDBJ databases">
        <authorList>
            <person name="Nowell W R."/>
        </authorList>
    </citation>
    <scope>NUCLEOTIDE SEQUENCE</scope>
</reference>
<evidence type="ECO:0000313" key="5">
    <source>
        <dbReference type="EMBL" id="CAF3540833.1"/>
    </source>
</evidence>
<proteinExistence type="predicted"/>
<dbReference type="Gene3D" id="2.130.10.130">
    <property type="entry name" value="Integrin alpha, N-terminal"/>
    <property type="match status" value="7"/>
</dbReference>
<keyword evidence="3" id="KW-1133">Transmembrane helix</keyword>
<dbReference type="InterPro" id="IPR018247">
    <property type="entry name" value="EF_Hand_1_Ca_BS"/>
</dbReference>
<keyword evidence="3" id="KW-0472">Membrane</keyword>
<dbReference type="Pfam" id="PF13517">
    <property type="entry name" value="FG-GAP_3"/>
    <property type="match status" value="10"/>
</dbReference>
<dbReference type="PANTHER" id="PTHR46580">
    <property type="entry name" value="SENSOR KINASE-RELATED"/>
    <property type="match status" value="1"/>
</dbReference>
<evidence type="ECO:0000256" key="3">
    <source>
        <dbReference type="SAM" id="Phobius"/>
    </source>
</evidence>
<dbReference type="InterPro" id="IPR028994">
    <property type="entry name" value="Integrin_alpha_N"/>
</dbReference>
<dbReference type="SUPFAM" id="SSF47473">
    <property type="entry name" value="EF-hand"/>
    <property type="match status" value="1"/>
</dbReference>
<dbReference type="Gene3D" id="1.10.238.10">
    <property type="entry name" value="EF-hand"/>
    <property type="match status" value="1"/>
</dbReference>
<feature type="domain" description="EF-hand" evidence="4">
    <location>
        <begin position="51"/>
        <end position="86"/>
    </location>
</feature>
<dbReference type="PROSITE" id="PS00018">
    <property type="entry name" value="EF_HAND_1"/>
    <property type="match status" value="2"/>
</dbReference>
<feature type="domain" description="EF-hand" evidence="4">
    <location>
        <begin position="92"/>
        <end position="119"/>
    </location>
</feature>
<dbReference type="PROSITE" id="PS50222">
    <property type="entry name" value="EF_HAND_2"/>
    <property type="match status" value="3"/>
</dbReference>
<sequence length="1657" mass="183500">MPHLTITKTMAQRLTKEQVKKLFQEFDNGNGKLSLAEIDRAVIYWHPEFGTNRQAILRAYKAADVDKTGFVELREFRRLINLLYFYNELGGLFGQLDTNHDKRISFSEFKKGHELMGVEDIDEYALRKEFHRIDTNHGGYILFDEFYLLNSIMDIEITRIDQPSTVEQHQAIKVNMVPKPQSSNKSKKSSKIQMEISSKRFLLLFSIFTCISMIIGIIIVNFTVPKQNHICQMTFRQTIKSSIVYSSHPKSIAIGDLNHDNQTDIVVANPGTNTIGIFLSIDYENFHSQQTYSTGSTSQPNSVVLNYFNNDSYLDIAVANYGTNNIGLFFGQHNGTFENQILISTNSFRPWFISSDDLDHDNYSDLVIVFYGTDNIGILFGRNNGSFDELIIYSTGYDSLPYSLAIKDLNNDQHLDIVVTNYGTNNIKIFYNNGNRTLKNTIIYSTNYNSRPSSVVIADINNDQYFDIIVSNSNQENIGIFLNYGNETFTKQITHQIATKSFPQYVNVGYFDENNYLDIVIIDSINNQIHILLGYGNESFSTLTTYDSISGSSPSFVAIHDFNHDNQSDIAVVNCNTNNIMILYGYYIQPSTRQVTYFIGDNSRPNSVVVYDFNKDGELDIIVNAFRQSIIIFYGIGDGKFVQGNSYSTGENSSPAYLSIGDFNNDHRMDILVPNYSADNIGIFFGKDNGSFESIVTYSSGIGSQPWFAANGDLNNDTYLDIISSNNGLGTITIWFGLGNGSFVNKTTYSTGNNCNPFGIVIGDINNDNYMDLIFANQLSDIPGVFLGSNDGNFTLITKFLTTTTDLCFMVGLGDFNRDSYLDCAISCTDGAVINVFFGKGDGSFKSRVIYSTANIGIPYRLVVTDFNNDNYIDIVVAFFSSSEVAIYFNDGNGNFELSRLYSTDSGSNPYGLAIADLNHDNQLEIIATYWGTGFLGILTQYDAAKFTNQSTYLTGSAPYPYSLVVGDFNNDNQTDVVLANSATDNLSIRFGSKNGTFSNEIIYDIGSDSYPQYVITNDVNKDNYLDIVVINSKNNTMSLIYGYGNGSFADQLIYSTGDGSHPYSIVMNDLNNDQKNDLIIANEGQDNIGIFIGFDYTTFMKINTYSIENHTGPFNVFVKDFNNDNKLDIAVIFYESSNLIILLGQENGNFTISMSYSTGNGSQPMMISAADINNDKQIDLIVVNSGLNNVGIFLGFGNGTFAPMMTISIGEGSKPYYAAVNDVNNDNVLDIVSANYGTNTISIFVGFGNGSFSLMNSYSTGDLSGPSSVAINDLNNDGHTDIVVANYLVSNIIIFVGYGNGSFINQMTYNICNICWPKSITINDFNKDNNSDIAVATYNNQYISIFLGYGNGSFADIVFYSTGDGSNPIHHSVGDFNNDSILDIVVANNAIDNILVLFGFGDGTFLLGRPYSTGKGSVPRAVALGDFNHDKQLDIVVVNYQSSNIQIFLGIGRELFAGINNIDTGQGSKPHSIAVNDLNHDGWMDLVVANYGTDNIGILLGSGNANFHNMITYSTGINSGSYFVAIADFNKDNQSDIVVTNSQSDTINIFLGFGNGTFRLSSIYSTGDRSTPYTVVINDMNNDQQFDLIITNSGTSNILIFYGYGNGTFGNDISYPLGYKYQPYSIVVNDLNKDGWMDIVIACYQTNQIETLIKMC</sequence>
<dbReference type="InterPro" id="IPR013517">
    <property type="entry name" value="FG-GAP"/>
</dbReference>
<comment type="caution">
    <text evidence="5">The sequence shown here is derived from an EMBL/GenBank/DDBJ whole genome shotgun (WGS) entry which is preliminary data.</text>
</comment>
<evidence type="ECO:0000259" key="4">
    <source>
        <dbReference type="PROSITE" id="PS50222"/>
    </source>
</evidence>
<gene>
    <name evidence="5" type="ORF">KXQ929_LOCUS2155</name>
</gene>
<dbReference type="Pfam" id="PF13499">
    <property type="entry name" value="EF-hand_7"/>
    <property type="match status" value="1"/>
</dbReference>
<protein>
    <recommendedName>
        <fullName evidence="4">EF-hand domain-containing protein</fullName>
    </recommendedName>
</protein>
<dbReference type="InterPro" id="IPR002048">
    <property type="entry name" value="EF_hand_dom"/>
</dbReference>
<dbReference type="InterPro" id="IPR011992">
    <property type="entry name" value="EF-hand-dom_pair"/>
</dbReference>
<dbReference type="EMBL" id="CAJOBB010000063">
    <property type="protein sequence ID" value="CAF3540833.1"/>
    <property type="molecule type" value="Genomic_DNA"/>
</dbReference>
<dbReference type="SUPFAM" id="SSF69318">
    <property type="entry name" value="Integrin alpha N-terminal domain"/>
    <property type="match status" value="4"/>
</dbReference>